<organism evidence="1 2">
    <name type="scientific">Aldrovandia affinis</name>
    <dbReference type="NCBI Taxonomy" id="143900"/>
    <lineage>
        <taxon>Eukaryota</taxon>
        <taxon>Metazoa</taxon>
        <taxon>Chordata</taxon>
        <taxon>Craniata</taxon>
        <taxon>Vertebrata</taxon>
        <taxon>Euteleostomi</taxon>
        <taxon>Actinopterygii</taxon>
        <taxon>Neopterygii</taxon>
        <taxon>Teleostei</taxon>
        <taxon>Notacanthiformes</taxon>
        <taxon>Halosauridae</taxon>
        <taxon>Aldrovandia</taxon>
    </lineage>
</organism>
<sequence>MGCTIMGHLLEYEGSTRPHAHLSAHTKAPLSGFKERRLQVCRGLTGRDAHRQASVSDALIPSARADSPRMHT</sequence>
<dbReference type="EMBL" id="JAINUG010000190">
    <property type="protein sequence ID" value="KAJ8388795.1"/>
    <property type="molecule type" value="Genomic_DNA"/>
</dbReference>
<reference evidence="1" key="1">
    <citation type="journal article" date="2023" name="Science">
        <title>Genome structures resolve the early diversification of teleost fishes.</title>
        <authorList>
            <person name="Parey E."/>
            <person name="Louis A."/>
            <person name="Montfort J."/>
            <person name="Bouchez O."/>
            <person name="Roques C."/>
            <person name="Iampietro C."/>
            <person name="Lluch J."/>
            <person name="Castinel A."/>
            <person name="Donnadieu C."/>
            <person name="Desvignes T."/>
            <person name="Floi Bucao C."/>
            <person name="Jouanno E."/>
            <person name="Wen M."/>
            <person name="Mejri S."/>
            <person name="Dirks R."/>
            <person name="Jansen H."/>
            <person name="Henkel C."/>
            <person name="Chen W.J."/>
            <person name="Zahm M."/>
            <person name="Cabau C."/>
            <person name="Klopp C."/>
            <person name="Thompson A.W."/>
            <person name="Robinson-Rechavi M."/>
            <person name="Braasch I."/>
            <person name="Lecointre G."/>
            <person name="Bobe J."/>
            <person name="Postlethwait J.H."/>
            <person name="Berthelot C."/>
            <person name="Roest Crollius H."/>
            <person name="Guiguen Y."/>
        </authorList>
    </citation>
    <scope>NUCLEOTIDE SEQUENCE</scope>
    <source>
        <strain evidence="1">NC1722</strain>
    </source>
</reference>
<dbReference type="AlphaFoldDB" id="A0AAD7RRA1"/>
<evidence type="ECO:0000313" key="1">
    <source>
        <dbReference type="EMBL" id="KAJ8388795.1"/>
    </source>
</evidence>
<keyword evidence="2" id="KW-1185">Reference proteome</keyword>
<dbReference type="Proteomes" id="UP001221898">
    <property type="component" value="Unassembled WGS sequence"/>
</dbReference>
<name>A0AAD7RRA1_9TELE</name>
<gene>
    <name evidence="1" type="ORF">AAFF_G00130280</name>
</gene>
<protein>
    <submittedName>
        <fullName evidence="1">Uncharacterized protein</fullName>
    </submittedName>
</protein>
<accession>A0AAD7RRA1</accession>
<evidence type="ECO:0000313" key="2">
    <source>
        <dbReference type="Proteomes" id="UP001221898"/>
    </source>
</evidence>
<proteinExistence type="predicted"/>
<comment type="caution">
    <text evidence="1">The sequence shown here is derived from an EMBL/GenBank/DDBJ whole genome shotgun (WGS) entry which is preliminary data.</text>
</comment>